<keyword evidence="1" id="KW-0472">Membrane</keyword>
<dbReference type="EMBL" id="JBHUIG010000015">
    <property type="protein sequence ID" value="MFD2319927.1"/>
    <property type="molecule type" value="Genomic_DNA"/>
</dbReference>
<feature type="transmembrane region" description="Helical" evidence="1">
    <location>
        <begin position="84"/>
        <end position="106"/>
    </location>
</feature>
<feature type="transmembrane region" description="Helical" evidence="1">
    <location>
        <begin position="45"/>
        <end position="63"/>
    </location>
</feature>
<evidence type="ECO:0000256" key="1">
    <source>
        <dbReference type="SAM" id="Phobius"/>
    </source>
</evidence>
<feature type="transmembrane region" description="Helical" evidence="1">
    <location>
        <begin position="112"/>
        <end position="133"/>
    </location>
</feature>
<reference evidence="3" key="1">
    <citation type="journal article" date="2019" name="Int. J. Syst. Evol. Microbiol.">
        <title>The Global Catalogue of Microorganisms (GCM) 10K type strain sequencing project: providing services to taxonomists for standard genome sequencing and annotation.</title>
        <authorList>
            <consortium name="The Broad Institute Genomics Platform"/>
            <consortium name="The Broad Institute Genome Sequencing Center for Infectious Disease"/>
            <person name="Wu L."/>
            <person name="Ma J."/>
        </authorList>
    </citation>
    <scope>NUCLEOTIDE SEQUENCE [LARGE SCALE GENOMIC DNA]</scope>
    <source>
        <strain evidence="3">CCUG 62793</strain>
    </source>
</reference>
<dbReference type="RefSeq" id="WP_061287723.1">
    <property type="nucleotide sequence ID" value="NZ_JBHSIH010000001.1"/>
</dbReference>
<sequence>MKRVSTAIMLVGIVMLILALGSDVAVDGMGGRRITNNGLMHDRLVNIILSVTLILGGLLLKLFGEKLSGPYLQAIDQLPASEYFARWATAILSSACVWVLLLMYLWPKTSVAAALLAAMAWCSFLPQATYTVLKRVWIGTLLLAVGMATWHLIALFSTGVNALTLGLISEGVSLIGTGRLLPLFAVMLGVPLLVSIGGVTFSALKSK</sequence>
<protein>
    <submittedName>
        <fullName evidence="2">Uncharacterized protein</fullName>
    </submittedName>
</protein>
<dbReference type="Proteomes" id="UP001597287">
    <property type="component" value="Unassembled WGS sequence"/>
</dbReference>
<comment type="caution">
    <text evidence="2">The sequence shown here is derived from an EMBL/GenBank/DDBJ whole genome shotgun (WGS) entry which is preliminary data.</text>
</comment>
<keyword evidence="1" id="KW-0812">Transmembrane</keyword>
<proteinExistence type="predicted"/>
<feature type="transmembrane region" description="Helical" evidence="1">
    <location>
        <begin position="140"/>
        <end position="168"/>
    </location>
</feature>
<evidence type="ECO:0000313" key="2">
    <source>
        <dbReference type="EMBL" id="MFD2319927.1"/>
    </source>
</evidence>
<organism evidence="2 3">
    <name type="scientific">Delftia deserti</name>
    <dbReference type="NCBI Taxonomy" id="1651218"/>
    <lineage>
        <taxon>Bacteria</taxon>
        <taxon>Pseudomonadati</taxon>
        <taxon>Pseudomonadota</taxon>
        <taxon>Betaproteobacteria</taxon>
        <taxon>Burkholderiales</taxon>
        <taxon>Comamonadaceae</taxon>
        <taxon>Delftia</taxon>
    </lineage>
</organism>
<gene>
    <name evidence="2" type="ORF">ACFSPV_14555</name>
</gene>
<evidence type="ECO:0000313" key="3">
    <source>
        <dbReference type="Proteomes" id="UP001597287"/>
    </source>
</evidence>
<keyword evidence="3" id="KW-1185">Reference proteome</keyword>
<feature type="transmembrane region" description="Helical" evidence="1">
    <location>
        <begin position="180"/>
        <end position="204"/>
    </location>
</feature>
<accession>A0ABW5EQB7</accession>
<keyword evidence="1" id="KW-1133">Transmembrane helix</keyword>
<name>A0ABW5EQB7_9BURK</name>